<keyword evidence="4 7" id="KW-0418">Kinase</keyword>
<dbReference type="Proteomes" id="UP000320055">
    <property type="component" value="Unassembled WGS sequence"/>
</dbReference>
<dbReference type="SUPFAM" id="SSF55874">
    <property type="entry name" value="ATPase domain of HSP90 chaperone/DNA topoisomerase II/histidine kinase"/>
    <property type="match status" value="1"/>
</dbReference>
<evidence type="ECO:0000313" key="8">
    <source>
        <dbReference type="Proteomes" id="UP000320055"/>
    </source>
</evidence>
<reference evidence="7 8" key="1">
    <citation type="submission" date="2019-01" db="EMBL/GenBank/DDBJ databases">
        <authorList>
            <person name="Brito A."/>
        </authorList>
    </citation>
    <scope>NUCLEOTIDE SEQUENCE [LARGE SCALE GENOMIC DNA]</scope>
    <source>
        <strain evidence="7">1</strain>
    </source>
</reference>
<dbReference type="SMART" id="SM00388">
    <property type="entry name" value="HisKA"/>
    <property type="match status" value="1"/>
</dbReference>
<dbReference type="Gene3D" id="1.10.287.130">
    <property type="match status" value="1"/>
</dbReference>
<sequence>MNEIETLKEELKQTQLAYQMAVQMSQFKADFLARTSHELRSPLSSLIGLHQLILSDLCESPEEQKEFIAQAYNSAMKLMNLIDEIVAVSKTEYGTNKLNMESLQLASIFPEIYNLTHLQAANRNLRLKIIPPDYYIYVYADRVRLIQSITNLIDSGIAIMKEGNINLAAISVENTDKVTIKISFDCSAQLWQQESDIENKVIPNDLEQARELVQNINLSPKMRLLLSRTLLETMRGSLQLLDTSVENQNQNTTQIILTCKKPES</sequence>
<dbReference type="InterPro" id="IPR036097">
    <property type="entry name" value="HisK_dim/P_sf"/>
</dbReference>
<evidence type="ECO:0000256" key="2">
    <source>
        <dbReference type="ARBA" id="ARBA00012438"/>
    </source>
</evidence>
<dbReference type="Gene3D" id="3.30.565.10">
    <property type="entry name" value="Histidine kinase-like ATPase, C-terminal domain"/>
    <property type="match status" value="1"/>
</dbReference>
<dbReference type="PANTHER" id="PTHR43711:SF1">
    <property type="entry name" value="HISTIDINE KINASE 1"/>
    <property type="match status" value="1"/>
</dbReference>
<dbReference type="SUPFAM" id="SSF47384">
    <property type="entry name" value="Homodimeric domain of signal transducing histidine kinase"/>
    <property type="match status" value="1"/>
</dbReference>
<dbReference type="AlphaFoldDB" id="A0A563VXT8"/>
<dbReference type="PROSITE" id="PS50109">
    <property type="entry name" value="HIS_KIN"/>
    <property type="match status" value="1"/>
</dbReference>
<name>A0A563VXT8_9CYAN</name>
<dbReference type="InterPro" id="IPR005467">
    <property type="entry name" value="His_kinase_dom"/>
</dbReference>
<feature type="domain" description="Histidine kinase" evidence="6">
    <location>
        <begin position="34"/>
        <end position="240"/>
    </location>
</feature>
<proteinExistence type="predicted"/>
<comment type="catalytic activity">
    <reaction evidence="1">
        <text>ATP + protein L-histidine = ADP + protein N-phospho-L-histidine.</text>
        <dbReference type="EC" id="2.7.13.3"/>
    </reaction>
</comment>
<dbReference type="RefSeq" id="WP_144875075.1">
    <property type="nucleotide sequence ID" value="NZ_LR214156.1"/>
</dbReference>
<accession>A0A563VXT8</accession>
<dbReference type="PANTHER" id="PTHR43711">
    <property type="entry name" value="TWO-COMPONENT HISTIDINE KINASE"/>
    <property type="match status" value="1"/>
</dbReference>
<evidence type="ECO:0000256" key="5">
    <source>
        <dbReference type="ARBA" id="ARBA00023012"/>
    </source>
</evidence>
<dbReference type="InterPro" id="IPR003661">
    <property type="entry name" value="HisK_dim/P_dom"/>
</dbReference>
<keyword evidence="5" id="KW-0902">Two-component regulatory system</keyword>
<keyword evidence="3" id="KW-0808">Transferase</keyword>
<dbReference type="OrthoDB" id="505938at2"/>
<dbReference type="GO" id="GO:0000155">
    <property type="term" value="F:phosphorelay sensor kinase activity"/>
    <property type="evidence" value="ECO:0007669"/>
    <property type="project" value="InterPro"/>
</dbReference>
<dbReference type="InterPro" id="IPR050736">
    <property type="entry name" value="Sensor_HK_Regulatory"/>
</dbReference>
<evidence type="ECO:0000313" key="7">
    <source>
        <dbReference type="EMBL" id="VEP16239.1"/>
    </source>
</evidence>
<dbReference type="CDD" id="cd00082">
    <property type="entry name" value="HisKA"/>
    <property type="match status" value="1"/>
</dbReference>
<organism evidence="7 8">
    <name type="scientific">Hyella patelloides LEGE 07179</name>
    <dbReference type="NCBI Taxonomy" id="945734"/>
    <lineage>
        <taxon>Bacteria</taxon>
        <taxon>Bacillati</taxon>
        <taxon>Cyanobacteriota</taxon>
        <taxon>Cyanophyceae</taxon>
        <taxon>Pleurocapsales</taxon>
        <taxon>Hyellaceae</taxon>
        <taxon>Hyella</taxon>
    </lineage>
</organism>
<dbReference type="Pfam" id="PF00512">
    <property type="entry name" value="HisKA"/>
    <property type="match status" value="1"/>
</dbReference>
<dbReference type="InterPro" id="IPR036890">
    <property type="entry name" value="HATPase_C_sf"/>
</dbReference>
<gene>
    <name evidence="7" type="ORF">H1P_4200005</name>
</gene>
<dbReference type="EMBL" id="CAACVJ010000358">
    <property type="protein sequence ID" value="VEP16239.1"/>
    <property type="molecule type" value="Genomic_DNA"/>
</dbReference>
<protein>
    <recommendedName>
        <fullName evidence="2">histidine kinase</fullName>
        <ecNumber evidence="2">2.7.13.3</ecNumber>
    </recommendedName>
</protein>
<evidence type="ECO:0000256" key="4">
    <source>
        <dbReference type="ARBA" id="ARBA00022777"/>
    </source>
</evidence>
<evidence type="ECO:0000259" key="6">
    <source>
        <dbReference type="PROSITE" id="PS50109"/>
    </source>
</evidence>
<keyword evidence="8" id="KW-1185">Reference proteome</keyword>
<evidence type="ECO:0000256" key="1">
    <source>
        <dbReference type="ARBA" id="ARBA00000085"/>
    </source>
</evidence>
<evidence type="ECO:0000256" key="3">
    <source>
        <dbReference type="ARBA" id="ARBA00022679"/>
    </source>
</evidence>
<dbReference type="EC" id="2.7.13.3" evidence="2"/>